<accession>A0A8I6S4K5</accession>
<feature type="domain" description="CWH43-like N-terminal" evidence="7">
    <location>
        <begin position="6"/>
        <end position="235"/>
    </location>
</feature>
<reference evidence="8" key="1">
    <citation type="submission" date="2022-01" db="UniProtKB">
        <authorList>
            <consortium name="EnsemblMetazoa"/>
        </authorList>
    </citation>
    <scope>IDENTIFICATION</scope>
</reference>
<keyword evidence="4 6" id="KW-1133">Transmembrane helix</keyword>
<dbReference type="AlphaFoldDB" id="A0A8I6S4K5"/>
<dbReference type="GO" id="GO:0012505">
    <property type="term" value="C:endomembrane system"/>
    <property type="evidence" value="ECO:0007669"/>
    <property type="project" value="UniProtKB-SubCell"/>
</dbReference>
<evidence type="ECO:0000256" key="3">
    <source>
        <dbReference type="ARBA" id="ARBA00022692"/>
    </source>
</evidence>
<comment type="similarity">
    <text evidence="2">Belongs to the DRAM/TMEM150 family.</text>
</comment>
<feature type="transmembrane region" description="Helical" evidence="6">
    <location>
        <begin position="90"/>
        <end position="112"/>
    </location>
</feature>
<protein>
    <recommendedName>
        <fullName evidence="7">CWH43-like N-terminal domain-containing protein</fullName>
    </recommendedName>
</protein>
<keyword evidence="9" id="KW-1185">Reference proteome</keyword>
<keyword evidence="5 6" id="KW-0472">Membrane</keyword>
<keyword evidence="3 6" id="KW-0812">Transmembrane</keyword>
<dbReference type="EnsemblMetazoa" id="XM_014403380.2">
    <property type="protein sequence ID" value="XP_014258866.1"/>
    <property type="gene ID" value="LOC106672176"/>
</dbReference>
<evidence type="ECO:0000313" key="9">
    <source>
        <dbReference type="Proteomes" id="UP000494040"/>
    </source>
</evidence>
<evidence type="ECO:0000256" key="5">
    <source>
        <dbReference type="ARBA" id="ARBA00023136"/>
    </source>
</evidence>
<feature type="transmembrane region" description="Helical" evidence="6">
    <location>
        <begin position="7"/>
        <end position="26"/>
    </location>
</feature>
<comment type="subcellular location">
    <subcellularLocation>
        <location evidence="1">Endomembrane system</location>
        <topology evidence="1">Multi-pass membrane protein</topology>
    </subcellularLocation>
</comment>
<feature type="transmembrane region" description="Helical" evidence="6">
    <location>
        <begin position="124"/>
        <end position="147"/>
    </location>
</feature>
<sequence length="265" mass="29593">MSTFVEWIPIVIFIGLPATFIATYIWSVCLDHVYPVLPNISDTGTIPPESCLFSMMLNMTAAALLFAIYVRHKQVVEIFRSKTPAKCAKLVNRVSSISGLVACVGLDLVANFQETNVLIVHDLGAMICFWSSAVYIVLQVILSYWIVPEMHGMVMVIIRGIQGMSAVTFLILGLITQNIALSQFGPKQANNTEILQWKPSEPGWEWHVASSVCEWSVVLTFGSFILTFYWDFKKITLYAPELELVEGETDEQDGVQVKTFRSLGS</sequence>
<evidence type="ECO:0000256" key="4">
    <source>
        <dbReference type="ARBA" id="ARBA00022989"/>
    </source>
</evidence>
<dbReference type="PANTHER" id="PTHR21324:SF2">
    <property type="entry name" value="EG:22E5.9 PROTEIN"/>
    <property type="match status" value="1"/>
</dbReference>
<feature type="transmembrane region" description="Helical" evidence="6">
    <location>
        <begin position="46"/>
        <end position="70"/>
    </location>
</feature>
<dbReference type="GeneID" id="106672176"/>
<dbReference type="PANTHER" id="PTHR21324">
    <property type="entry name" value="FASTING-INDUCIBLE INTEGRAL MEMBRANE PROTEIN TM6P1-RELATED"/>
    <property type="match status" value="1"/>
</dbReference>
<dbReference type="OrthoDB" id="191706at2759"/>
<evidence type="ECO:0000256" key="6">
    <source>
        <dbReference type="SAM" id="Phobius"/>
    </source>
</evidence>
<dbReference type="Pfam" id="PF10277">
    <property type="entry name" value="Frag1"/>
    <property type="match status" value="1"/>
</dbReference>
<dbReference type="OMA" id="FWIRCAL"/>
<dbReference type="InterPro" id="IPR019402">
    <property type="entry name" value="CWH43_N"/>
</dbReference>
<evidence type="ECO:0000313" key="8">
    <source>
        <dbReference type="EnsemblMetazoa" id="XP_014258866.1"/>
    </source>
</evidence>
<proteinExistence type="inferred from homology"/>
<dbReference type="KEGG" id="clec:106672176"/>
<dbReference type="InterPro" id="IPR050911">
    <property type="entry name" value="DRAM/TMEM150_Autophagy_Mod"/>
</dbReference>
<dbReference type="Proteomes" id="UP000494040">
    <property type="component" value="Unassembled WGS sequence"/>
</dbReference>
<name>A0A8I6S4K5_CIMLE</name>
<evidence type="ECO:0000256" key="2">
    <source>
        <dbReference type="ARBA" id="ARBA00006565"/>
    </source>
</evidence>
<organism evidence="8 9">
    <name type="scientific">Cimex lectularius</name>
    <name type="common">Bed bug</name>
    <name type="synonym">Acanthia lectularia</name>
    <dbReference type="NCBI Taxonomy" id="79782"/>
    <lineage>
        <taxon>Eukaryota</taxon>
        <taxon>Metazoa</taxon>
        <taxon>Ecdysozoa</taxon>
        <taxon>Arthropoda</taxon>
        <taxon>Hexapoda</taxon>
        <taxon>Insecta</taxon>
        <taxon>Pterygota</taxon>
        <taxon>Neoptera</taxon>
        <taxon>Paraneoptera</taxon>
        <taxon>Hemiptera</taxon>
        <taxon>Heteroptera</taxon>
        <taxon>Panheteroptera</taxon>
        <taxon>Cimicomorpha</taxon>
        <taxon>Cimicidae</taxon>
        <taxon>Cimex</taxon>
    </lineage>
</organism>
<evidence type="ECO:0000259" key="7">
    <source>
        <dbReference type="Pfam" id="PF10277"/>
    </source>
</evidence>
<dbReference type="RefSeq" id="XP_014258866.1">
    <property type="nucleotide sequence ID" value="XM_014403380.2"/>
</dbReference>
<feature type="transmembrane region" description="Helical" evidence="6">
    <location>
        <begin position="206"/>
        <end position="230"/>
    </location>
</feature>
<evidence type="ECO:0000256" key="1">
    <source>
        <dbReference type="ARBA" id="ARBA00004127"/>
    </source>
</evidence>